<dbReference type="RefSeq" id="WP_047195694.1">
    <property type="nucleotide sequence ID" value="NZ_CP011371.1"/>
</dbReference>
<dbReference type="AlphaFoldDB" id="A0A0G3BLI9"/>
<proteinExistence type="predicted"/>
<dbReference type="KEGG" id="pbh:AAW51_3603"/>
<protein>
    <submittedName>
        <fullName evidence="3">Acyl-CoA thioesterase</fullName>
    </submittedName>
</protein>
<keyword evidence="4" id="KW-1185">Reference proteome</keyword>
<dbReference type="SUPFAM" id="SSF54637">
    <property type="entry name" value="Thioesterase/thiol ester dehydrase-isomerase"/>
    <property type="match status" value="2"/>
</dbReference>
<evidence type="ECO:0000259" key="2">
    <source>
        <dbReference type="Pfam" id="PF20789"/>
    </source>
</evidence>
<feature type="domain" description="Acyl-CoA thioesterase-like C-terminal" evidence="2">
    <location>
        <begin position="134"/>
        <end position="270"/>
    </location>
</feature>
<accession>A0A0G3BLI9</accession>
<dbReference type="InterPro" id="IPR049450">
    <property type="entry name" value="ACOT8-like_C"/>
</dbReference>
<dbReference type="Pfam" id="PF20789">
    <property type="entry name" value="4HBT_3C"/>
    <property type="match status" value="1"/>
</dbReference>
<dbReference type="InterPro" id="IPR029069">
    <property type="entry name" value="HotDog_dom_sf"/>
</dbReference>
<name>A0A0G3BLI9_9BURK</name>
<evidence type="ECO:0000259" key="1">
    <source>
        <dbReference type="Pfam" id="PF13622"/>
    </source>
</evidence>
<dbReference type="InterPro" id="IPR042171">
    <property type="entry name" value="Acyl-CoA_hotdog"/>
</dbReference>
<dbReference type="Proteomes" id="UP000035352">
    <property type="component" value="Chromosome"/>
</dbReference>
<dbReference type="Pfam" id="PF13622">
    <property type="entry name" value="4HBT_3"/>
    <property type="match status" value="1"/>
</dbReference>
<evidence type="ECO:0000313" key="3">
    <source>
        <dbReference type="EMBL" id="AKJ30294.1"/>
    </source>
</evidence>
<dbReference type="OrthoDB" id="4370297at2"/>
<dbReference type="EMBL" id="CP011371">
    <property type="protein sequence ID" value="AKJ30294.1"/>
    <property type="molecule type" value="Genomic_DNA"/>
</dbReference>
<dbReference type="InterPro" id="IPR049449">
    <property type="entry name" value="TesB_ACOT8-like_N"/>
</dbReference>
<sequence>MDTRLPLSQLLAGRSLQGSTVSFGITDDWLQGRTTFGGLISACAVAAMREVAGAQWPTGVRLIALQTNFVGPVGLGQMDVEVQLLREGKNLRQVQAVVRQAGETAAVLLGVFGVARETALPRLAPVPPAVPVTPGDAAPLPYIAGMTPNFTQHLDFRWAEGHLPFSGQDTWQARVYARLKDDKVDDELLTVLLADAAPTAAISRLTTRVPSSSVSWALELAAPSRAGTGDGYWRIDKDTRAAAGGYVNDTTTLWTPNGELAAFGYQVVAVYG</sequence>
<organism evidence="3 4">
    <name type="scientific">Caldimonas brevitalea</name>
    <dbReference type="NCBI Taxonomy" id="413882"/>
    <lineage>
        <taxon>Bacteria</taxon>
        <taxon>Pseudomonadati</taxon>
        <taxon>Pseudomonadota</taxon>
        <taxon>Betaproteobacteria</taxon>
        <taxon>Burkholderiales</taxon>
        <taxon>Sphaerotilaceae</taxon>
        <taxon>Caldimonas</taxon>
    </lineage>
</organism>
<dbReference type="STRING" id="413882.AAW51_3603"/>
<evidence type="ECO:0000313" key="4">
    <source>
        <dbReference type="Proteomes" id="UP000035352"/>
    </source>
</evidence>
<dbReference type="Gene3D" id="2.40.160.210">
    <property type="entry name" value="Acyl-CoA thioesterase, double hotdog domain"/>
    <property type="match status" value="1"/>
</dbReference>
<gene>
    <name evidence="3" type="ORF">AAW51_3603</name>
</gene>
<reference evidence="3 4" key="1">
    <citation type="submission" date="2015-05" db="EMBL/GenBank/DDBJ databases">
        <authorList>
            <person name="Tang B."/>
            <person name="Yu Y."/>
        </authorList>
    </citation>
    <scope>NUCLEOTIDE SEQUENCE [LARGE SCALE GENOMIC DNA]</scope>
    <source>
        <strain evidence="3 4">DSM 7029</strain>
    </source>
</reference>
<feature type="domain" description="Acyl-CoA thioesterase-like N-terminal HotDog" evidence="1">
    <location>
        <begin position="26"/>
        <end position="113"/>
    </location>
</feature>